<feature type="chain" id="PRO_5032566792" description="DUF2059 domain-containing protein" evidence="2">
    <location>
        <begin position="21"/>
        <end position="180"/>
    </location>
</feature>
<gene>
    <name evidence="4" type="ORF">FHS83_001313</name>
</gene>
<protein>
    <recommendedName>
        <fullName evidence="3">DUF2059 domain-containing protein</fullName>
    </recommendedName>
</protein>
<sequence>MKLLASLAVGAALFCGAAFAEDEISPARLTLAKEVMQLSGATSAYDNYEKNLDMMVAQLRRYLPGADDATMADVKRIAIDEFTAYKPTLLENAAAVYAHHFSEKDLKGLVSFYKTEAGKHYAAEMPALASESVKLTEPFTERFMAKLQEYIAKRAAAEQKKQDEMLPAVPPADKKKSPEK</sequence>
<comment type="caution">
    <text evidence="4">The sequence shown here is derived from an EMBL/GenBank/DDBJ whole genome shotgun (WGS) entry which is preliminary data.</text>
</comment>
<feature type="signal peptide" evidence="2">
    <location>
        <begin position="1"/>
        <end position="20"/>
    </location>
</feature>
<reference evidence="4 5" key="1">
    <citation type="submission" date="2020-03" db="EMBL/GenBank/DDBJ databases">
        <title>Genomic Encyclopedia of Type Strains, Phase IV (KMG-IV): sequencing the most valuable type-strain genomes for metagenomic binning, comparative biology and taxonomic classification.</title>
        <authorList>
            <person name="Goeker M."/>
        </authorList>
    </citation>
    <scope>NUCLEOTIDE SEQUENCE [LARGE SCALE GENOMIC DNA]</scope>
    <source>
        <strain evidence="4 5">DSM 19867</strain>
    </source>
</reference>
<feature type="domain" description="DUF2059" evidence="3">
    <location>
        <begin position="91"/>
        <end position="139"/>
    </location>
</feature>
<accession>A0A846MXP3</accession>
<dbReference type="Proteomes" id="UP000570514">
    <property type="component" value="Unassembled WGS sequence"/>
</dbReference>
<evidence type="ECO:0000313" key="4">
    <source>
        <dbReference type="EMBL" id="NIK87995.1"/>
    </source>
</evidence>
<dbReference type="AlphaFoldDB" id="A0A846MXP3"/>
<keyword evidence="5" id="KW-1185">Reference proteome</keyword>
<organism evidence="4 5">
    <name type="scientific">Rhizomicrobium palustre</name>
    <dbReference type="NCBI Taxonomy" id="189966"/>
    <lineage>
        <taxon>Bacteria</taxon>
        <taxon>Pseudomonadati</taxon>
        <taxon>Pseudomonadota</taxon>
        <taxon>Alphaproteobacteria</taxon>
        <taxon>Micropepsales</taxon>
        <taxon>Micropepsaceae</taxon>
        <taxon>Rhizomicrobium</taxon>
    </lineage>
</organism>
<evidence type="ECO:0000259" key="3">
    <source>
        <dbReference type="Pfam" id="PF09832"/>
    </source>
</evidence>
<dbReference type="Pfam" id="PF09832">
    <property type="entry name" value="DUF2059"/>
    <property type="match status" value="1"/>
</dbReference>
<keyword evidence="2" id="KW-0732">Signal</keyword>
<evidence type="ECO:0000256" key="1">
    <source>
        <dbReference type="SAM" id="MobiDB-lite"/>
    </source>
</evidence>
<evidence type="ECO:0000313" key="5">
    <source>
        <dbReference type="Proteomes" id="UP000570514"/>
    </source>
</evidence>
<proteinExistence type="predicted"/>
<dbReference type="EMBL" id="JAASRM010000001">
    <property type="protein sequence ID" value="NIK87995.1"/>
    <property type="molecule type" value="Genomic_DNA"/>
</dbReference>
<feature type="region of interest" description="Disordered" evidence="1">
    <location>
        <begin position="158"/>
        <end position="180"/>
    </location>
</feature>
<name>A0A846MXP3_9PROT</name>
<dbReference type="RefSeq" id="WP_167082059.1">
    <property type="nucleotide sequence ID" value="NZ_BAAADC010000001.1"/>
</dbReference>
<dbReference type="InterPro" id="IPR018637">
    <property type="entry name" value="DUF2059"/>
</dbReference>
<evidence type="ECO:0000256" key="2">
    <source>
        <dbReference type="SAM" id="SignalP"/>
    </source>
</evidence>